<evidence type="ECO:0000313" key="1">
    <source>
        <dbReference type="EMBL" id="MCU7377649.1"/>
    </source>
</evidence>
<evidence type="ECO:0000313" key="2">
    <source>
        <dbReference type="EMBL" id="MCU7379214.1"/>
    </source>
</evidence>
<name>A0A9J6QWA1_9FIRM</name>
<organism evidence="2 3">
    <name type="scientific">Hominibacterium faecale</name>
    <dbReference type="NCBI Taxonomy" id="2839743"/>
    <lineage>
        <taxon>Bacteria</taxon>
        <taxon>Bacillati</taxon>
        <taxon>Bacillota</taxon>
        <taxon>Clostridia</taxon>
        <taxon>Peptostreptococcales</taxon>
        <taxon>Anaerovoracaceae</taxon>
        <taxon>Hominibacterium</taxon>
    </lineage>
</organism>
<dbReference type="EMBL" id="JAOSHN010000005">
    <property type="protein sequence ID" value="MCU7379214.1"/>
    <property type="molecule type" value="Genomic_DNA"/>
</dbReference>
<reference evidence="2" key="1">
    <citation type="submission" date="2022-09" db="EMBL/GenBank/DDBJ databases">
        <title>Culturomic study of gut microbiota in children with autism spectrum disorder.</title>
        <authorList>
            <person name="Efimov B.A."/>
            <person name="Chaplin A.V."/>
            <person name="Sokolova S.R."/>
            <person name="Pikina A.P."/>
            <person name="Korzhanova M."/>
            <person name="Belova V."/>
            <person name="Korostin D."/>
        </authorList>
    </citation>
    <scope>NUCLEOTIDE SEQUENCE</scope>
    <source>
        <strain evidence="2">ASD5510</strain>
    </source>
</reference>
<dbReference type="AlphaFoldDB" id="A0A9J6QWA1"/>
<comment type="caution">
    <text evidence="2">The sequence shown here is derived from an EMBL/GenBank/DDBJ whole genome shotgun (WGS) entry which is preliminary data.</text>
</comment>
<sequence>MIRKILHMDKGDCCLLARQIFEQRMGPAGKGSCVKRKRQRALQAAAFLDEQVSPKAAYVFFDQSQVTLDRCCARLGGTGISCNAFSQIDPQTIKGAYVFVLSIANIDLSGETMTQRVYADLWGSAYVDAARILLQKELEQHSLLSECFGPGFFGMEMGEMRAIDEIVRFDCIDARIESSGAILPPKSSAGLYFSVTDEYEPLGQPCKTCKGNHRGCEYCGQREKGLPSASK</sequence>
<keyword evidence="3" id="KW-1185">Reference proteome</keyword>
<dbReference type="RefSeq" id="WP_253020084.1">
    <property type="nucleotide sequence ID" value="NZ_JAOSHN010000002.1"/>
</dbReference>
<protein>
    <recommendedName>
        <fullName evidence="4">AdoMet activation domain-containing protein</fullName>
    </recommendedName>
</protein>
<accession>A0A9J6QWA1</accession>
<dbReference type="Proteomes" id="UP001065549">
    <property type="component" value="Unassembled WGS sequence"/>
</dbReference>
<proteinExistence type="predicted"/>
<dbReference type="EMBL" id="JAOSHN010000002">
    <property type="protein sequence ID" value="MCU7377649.1"/>
    <property type="molecule type" value="Genomic_DNA"/>
</dbReference>
<evidence type="ECO:0000313" key="3">
    <source>
        <dbReference type="Proteomes" id="UP001065549"/>
    </source>
</evidence>
<evidence type="ECO:0008006" key="4">
    <source>
        <dbReference type="Google" id="ProtNLM"/>
    </source>
</evidence>
<gene>
    <name evidence="1" type="ORF">OBO34_04675</name>
    <name evidence="2" type="ORF">OBO34_12745</name>
</gene>